<dbReference type="NCBIfam" id="NF006100">
    <property type="entry name" value="PRK08252.1"/>
    <property type="match status" value="1"/>
</dbReference>
<name>A0AAE3NA51_9BURK</name>
<reference evidence="5" key="1">
    <citation type="submission" date="2023-01" db="EMBL/GenBank/DDBJ databases">
        <title>Xenophilus mangrovi sp. nov., isolated from soil of Mangrove nature reserve.</title>
        <authorList>
            <person name="Xu S."/>
            <person name="Liu Z."/>
            <person name="Xu Y."/>
        </authorList>
    </citation>
    <scope>NUCLEOTIDE SEQUENCE</scope>
    <source>
        <strain evidence="5">YW8</strain>
    </source>
</reference>
<dbReference type="InterPro" id="IPR001753">
    <property type="entry name" value="Enoyl-CoA_hydra/iso"/>
</dbReference>
<dbReference type="GO" id="GO:0006635">
    <property type="term" value="P:fatty acid beta-oxidation"/>
    <property type="evidence" value="ECO:0007669"/>
    <property type="project" value="TreeGrafter"/>
</dbReference>
<dbReference type="PANTHER" id="PTHR11941">
    <property type="entry name" value="ENOYL-COA HYDRATASE-RELATED"/>
    <property type="match status" value="1"/>
</dbReference>
<comment type="caution">
    <text evidence="5">The sequence shown here is derived from an EMBL/GenBank/DDBJ whole genome shotgun (WGS) entry which is preliminary data.</text>
</comment>
<comment type="similarity">
    <text evidence="1 4">Belongs to the enoyl-CoA hydratase/isomerase family.</text>
</comment>
<keyword evidence="3" id="KW-0456">Lyase</keyword>
<dbReference type="PANTHER" id="PTHR11941:SF169">
    <property type="entry name" value="(7AS)-7A-METHYL-1,5-DIOXO-2,3,5,6,7,7A-HEXAHYDRO-1H-INDENE-CARBOXYL-COA HYDROLASE"/>
    <property type="match status" value="1"/>
</dbReference>
<accession>A0AAE3NA51</accession>
<organism evidence="5 6">
    <name type="scientific">Xenophilus arseniciresistens</name>
    <dbReference type="NCBI Taxonomy" id="1283306"/>
    <lineage>
        <taxon>Bacteria</taxon>
        <taxon>Pseudomonadati</taxon>
        <taxon>Pseudomonadota</taxon>
        <taxon>Betaproteobacteria</taxon>
        <taxon>Burkholderiales</taxon>
        <taxon>Comamonadaceae</taxon>
        <taxon>Xenophilus</taxon>
    </lineage>
</organism>
<dbReference type="InterPro" id="IPR029045">
    <property type="entry name" value="ClpP/crotonase-like_dom_sf"/>
</dbReference>
<dbReference type="EMBL" id="JAQIPB010000002">
    <property type="protein sequence ID" value="MDA7415964.1"/>
    <property type="molecule type" value="Genomic_DNA"/>
</dbReference>
<protein>
    <submittedName>
        <fullName evidence="5">Crotonase/enoyl-CoA hydratase family protein</fullName>
    </submittedName>
</protein>
<dbReference type="CDD" id="cd06558">
    <property type="entry name" value="crotonase-like"/>
    <property type="match status" value="1"/>
</dbReference>
<evidence type="ECO:0000313" key="6">
    <source>
        <dbReference type="Proteomes" id="UP001212602"/>
    </source>
</evidence>
<dbReference type="RefSeq" id="WP_271427206.1">
    <property type="nucleotide sequence ID" value="NZ_JAQIPB010000002.1"/>
</dbReference>
<keyword evidence="2" id="KW-0443">Lipid metabolism</keyword>
<dbReference type="Proteomes" id="UP001212602">
    <property type="component" value="Unassembled WGS sequence"/>
</dbReference>
<dbReference type="AlphaFoldDB" id="A0AAE3NA51"/>
<keyword evidence="6" id="KW-1185">Reference proteome</keyword>
<dbReference type="Gene3D" id="1.10.12.10">
    <property type="entry name" value="Lyase 2-enoyl-coa Hydratase, Chain A, domain 2"/>
    <property type="match status" value="1"/>
</dbReference>
<dbReference type="SUPFAM" id="SSF52096">
    <property type="entry name" value="ClpP/crotonase"/>
    <property type="match status" value="1"/>
</dbReference>
<evidence type="ECO:0000256" key="4">
    <source>
        <dbReference type="RuleBase" id="RU003707"/>
    </source>
</evidence>
<dbReference type="Pfam" id="PF00378">
    <property type="entry name" value="ECH_1"/>
    <property type="match status" value="1"/>
</dbReference>
<dbReference type="Gene3D" id="3.90.226.10">
    <property type="entry name" value="2-enoyl-CoA Hydratase, Chain A, domain 1"/>
    <property type="match status" value="1"/>
</dbReference>
<dbReference type="GO" id="GO:0016829">
    <property type="term" value="F:lyase activity"/>
    <property type="evidence" value="ECO:0007669"/>
    <property type="project" value="UniProtKB-KW"/>
</dbReference>
<dbReference type="PROSITE" id="PS00166">
    <property type="entry name" value="ENOYL_COA_HYDRATASE"/>
    <property type="match status" value="1"/>
</dbReference>
<dbReference type="InterPro" id="IPR018376">
    <property type="entry name" value="Enoyl-CoA_hyd/isom_CS"/>
</dbReference>
<evidence type="ECO:0000256" key="2">
    <source>
        <dbReference type="ARBA" id="ARBA00023098"/>
    </source>
</evidence>
<evidence type="ECO:0000313" key="5">
    <source>
        <dbReference type="EMBL" id="MDA7415964.1"/>
    </source>
</evidence>
<sequence length="255" mass="26807">MSEELLLRSTHGNVLVLTLNRPERRNAVNQGLAQALSQALAEFEQNSAWRVAVLTGAGGFFSAGMDLAAFTRGETPMIPGKGFGGLTEAPPAKPLIAAVEGFAVAGGCEMALACDLIVAAEDARFGLPEVKRGLIASAGGLMRLPQRLPYHLAMELALTGEMLDAPLAHQHGLVNRLTPKGGALDAALVLASQVAAQAPLAVAASKRVIRESADWPSDQMFARQEPIAQAIGRSADALEGARAFVEKRAPQWRGE</sequence>
<evidence type="ECO:0000256" key="1">
    <source>
        <dbReference type="ARBA" id="ARBA00005254"/>
    </source>
</evidence>
<evidence type="ECO:0000256" key="3">
    <source>
        <dbReference type="ARBA" id="ARBA00023239"/>
    </source>
</evidence>
<gene>
    <name evidence="5" type="ORF">PGB34_06260</name>
</gene>
<dbReference type="InterPro" id="IPR014748">
    <property type="entry name" value="Enoyl-CoA_hydra_C"/>
</dbReference>
<proteinExistence type="inferred from homology"/>